<dbReference type="GO" id="GO:0004222">
    <property type="term" value="F:metalloendopeptidase activity"/>
    <property type="evidence" value="ECO:0007669"/>
    <property type="project" value="InterPro"/>
</dbReference>
<keyword evidence="8 11" id="KW-1133">Transmembrane helix</keyword>
<keyword evidence="5" id="KW-0479">Metal-binding</keyword>
<sequence>MQTTIGSIKYFCTAYNFYKRLDGCMMLPNVTPAEKPNLTTCPECNASIPVIQGFVTWCSSCNWNLKPDQTGEPKNLFEKIYISAGRKTGDRLLQSMIRNGTKIPKFSISRILAICAASIVHLISLGLFAFGCFLIIRHPSSVVMLIYAAFFLTLAWVTRPRMNKLPSKPLSREQYPVTYQIFDEITSVLHSDKIDYILINSDYNAFYTEVGLKQRKAISLGLPLLSILDKQETVALVSHEIAHGINGDINRHSFLSTAIHTLATWHALIKPERYFNTRDHSIVIAIGMFFANLLLGTLALLMYVILFAICHLNWRDSQRAEYMADACAAEVAGSEAKLSLLKKLYSGNKTFEFSVLKVINNKTLGPLLQEFRRRFKSIPDREIERLDRLRTLTDSRLDATHPVTAHRIAFIRSLDAGQPLYQLSEEKYEQFINELSSLSTKIETEIMDNYKRNVLGI</sequence>
<keyword evidence="4 11" id="KW-0812">Transmembrane</keyword>
<feature type="transmembrane region" description="Helical" evidence="11">
    <location>
        <begin position="142"/>
        <end position="158"/>
    </location>
</feature>
<keyword evidence="3" id="KW-0645">Protease</keyword>
<keyword evidence="7" id="KW-0862">Zinc</keyword>
<dbReference type="Gene3D" id="3.30.2010.10">
    <property type="entry name" value="Metalloproteases ('zincins'), catalytic domain"/>
    <property type="match status" value="1"/>
</dbReference>
<dbReference type="OrthoDB" id="7870694at2"/>
<protein>
    <recommendedName>
        <fullName evidence="12">Peptidase M48 domain-containing protein</fullName>
    </recommendedName>
</protein>
<keyword evidence="9" id="KW-0482">Metalloprotease</keyword>
<evidence type="ECO:0000313" key="14">
    <source>
        <dbReference type="Proteomes" id="UP000282076"/>
    </source>
</evidence>
<keyword evidence="6" id="KW-0378">Hydrolase</keyword>
<dbReference type="RefSeq" id="WP_120978415.1">
    <property type="nucleotide sequence ID" value="NZ_RBZM01000007.1"/>
</dbReference>
<comment type="cofactor">
    <cofactor evidence="1">
        <name>Zn(2+)</name>
        <dbReference type="ChEBI" id="CHEBI:29105"/>
    </cofactor>
</comment>
<dbReference type="Pfam" id="PF01435">
    <property type="entry name" value="Peptidase_M48"/>
    <property type="match status" value="1"/>
</dbReference>
<proteinExistence type="predicted"/>
<evidence type="ECO:0000256" key="11">
    <source>
        <dbReference type="SAM" id="Phobius"/>
    </source>
</evidence>
<comment type="caution">
    <text evidence="13">The sequence shown here is derived from an EMBL/GenBank/DDBJ whole genome shotgun (WGS) entry which is preliminary data.</text>
</comment>
<dbReference type="InterPro" id="IPR050083">
    <property type="entry name" value="HtpX_protease"/>
</dbReference>
<evidence type="ECO:0000256" key="5">
    <source>
        <dbReference type="ARBA" id="ARBA00022723"/>
    </source>
</evidence>
<feature type="transmembrane region" description="Helical" evidence="11">
    <location>
        <begin position="111"/>
        <end position="136"/>
    </location>
</feature>
<evidence type="ECO:0000256" key="8">
    <source>
        <dbReference type="ARBA" id="ARBA00022989"/>
    </source>
</evidence>
<dbReference type="GO" id="GO:0006508">
    <property type="term" value="P:proteolysis"/>
    <property type="evidence" value="ECO:0007669"/>
    <property type="project" value="UniProtKB-KW"/>
</dbReference>
<dbReference type="EMBL" id="RBZM01000007">
    <property type="protein sequence ID" value="RKP51684.1"/>
    <property type="molecule type" value="Genomic_DNA"/>
</dbReference>
<name>A0A494XU90_9BACL</name>
<evidence type="ECO:0000256" key="9">
    <source>
        <dbReference type="ARBA" id="ARBA00023049"/>
    </source>
</evidence>
<reference evidence="13 14" key="1">
    <citation type="submission" date="2018-10" db="EMBL/GenBank/DDBJ databases">
        <title>Cohnella sp. M2MS4P-1, whole genome shotgun sequence.</title>
        <authorList>
            <person name="Tuo L."/>
        </authorList>
    </citation>
    <scope>NUCLEOTIDE SEQUENCE [LARGE SCALE GENOMIC DNA]</scope>
    <source>
        <strain evidence="13 14">M2MS4P-1</strain>
    </source>
</reference>
<feature type="domain" description="Peptidase M48" evidence="12">
    <location>
        <begin position="193"/>
        <end position="413"/>
    </location>
</feature>
<evidence type="ECO:0000256" key="2">
    <source>
        <dbReference type="ARBA" id="ARBA00022475"/>
    </source>
</evidence>
<evidence type="ECO:0000256" key="3">
    <source>
        <dbReference type="ARBA" id="ARBA00022670"/>
    </source>
</evidence>
<dbReference type="InterPro" id="IPR001915">
    <property type="entry name" value="Peptidase_M48"/>
</dbReference>
<evidence type="ECO:0000256" key="10">
    <source>
        <dbReference type="ARBA" id="ARBA00023136"/>
    </source>
</evidence>
<evidence type="ECO:0000256" key="1">
    <source>
        <dbReference type="ARBA" id="ARBA00001947"/>
    </source>
</evidence>
<evidence type="ECO:0000256" key="7">
    <source>
        <dbReference type="ARBA" id="ARBA00022833"/>
    </source>
</evidence>
<accession>A0A494XU90</accession>
<dbReference type="PANTHER" id="PTHR43221:SF2">
    <property type="entry name" value="PROTEASE HTPX HOMOLOG"/>
    <property type="match status" value="1"/>
</dbReference>
<evidence type="ECO:0000313" key="13">
    <source>
        <dbReference type="EMBL" id="RKP51684.1"/>
    </source>
</evidence>
<feature type="transmembrane region" description="Helical" evidence="11">
    <location>
        <begin position="282"/>
        <end position="309"/>
    </location>
</feature>
<keyword evidence="10 11" id="KW-0472">Membrane</keyword>
<dbReference type="PANTHER" id="PTHR43221">
    <property type="entry name" value="PROTEASE HTPX"/>
    <property type="match status" value="1"/>
</dbReference>
<keyword evidence="14" id="KW-1185">Reference proteome</keyword>
<dbReference type="AlphaFoldDB" id="A0A494XU90"/>
<dbReference type="GO" id="GO:0046872">
    <property type="term" value="F:metal ion binding"/>
    <property type="evidence" value="ECO:0007669"/>
    <property type="project" value="UniProtKB-KW"/>
</dbReference>
<keyword evidence="2" id="KW-1003">Cell membrane</keyword>
<evidence type="ECO:0000256" key="4">
    <source>
        <dbReference type="ARBA" id="ARBA00022692"/>
    </source>
</evidence>
<evidence type="ECO:0000256" key="6">
    <source>
        <dbReference type="ARBA" id="ARBA00022801"/>
    </source>
</evidence>
<gene>
    <name evidence="13" type="ORF">D7Z26_18120</name>
</gene>
<evidence type="ECO:0000259" key="12">
    <source>
        <dbReference type="Pfam" id="PF01435"/>
    </source>
</evidence>
<dbReference type="CDD" id="cd07328">
    <property type="entry name" value="M48_Ste24p_like"/>
    <property type="match status" value="1"/>
</dbReference>
<organism evidence="13 14">
    <name type="scientific">Cohnella endophytica</name>
    <dbReference type="NCBI Taxonomy" id="2419778"/>
    <lineage>
        <taxon>Bacteria</taxon>
        <taxon>Bacillati</taxon>
        <taxon>Bacillota</taxon>
        <taxon>Bacilli</taxon>
        <taxon>Bacillales</taxon>
        <taxon>Paenibacillaceae</taxon>
        <taxon>Cohnella</taxon>
    </lineage>
</organism>
<dbReference type="Proteomes" id="UP000282076">
    <property type="component" value="Unassembled WGS sequence"/>
</dbReference>